<dbReference type="InParanoid" id="F4RVG4"/>
<evidence type="ECO:0000313" key="18">
    <source>
        <dbReference type="EMBL" id="EGG03675.1"/>
    </source>
</evidence>
<evidence type="ECO:0000256" key="15">
    <source>
        <dbReference type="ARBA" id="ARBA00023328"/>
    </source>
</evidence>
<comment type="similarity">
    <text evidence="4">Belongs to the DASH complex DAD1 family.</text>
</comment>
<proteinExistence type="inferred from homology"/>
<evidence type="ECO:0000256" key="1">
    <source>
        <dbReference type="ARBA" id="ARBA00004123"/>
    </source>
</evidence>
<evidence type="ECO:0000256" key="10">
    <source>
        <dbReference type="ARBA" id="ARBA00022776"/>
    </source>
</evidence>
<keyword evidence="11" id="KW-0995">Kinetochore</keyword>
<keyword evidence="12" id="KW-0206">Cytoskeleton</keyword>
<comment type="subcellular location">
    <subcellularLocation>
        <location evidence="3">Chromosome</location>
        <location evidence="3">Centromere</location>
        <location evidence="3">Kinetochore</location>
    </subcellularLocation>
    <subcellularLocation>
        <location evidence="2">Cytoplasm</location>
        <location evidence="2">Cytoskeleton</location>
        <location evidence="2">Spindle</location>
    </subcellularLocation>
    <subcellularLocation>
        <location evidence="1">Nucleus</location>
    </subcellularLocation>
</comment>
<reference evidence="19" key="1">
    <citation type="journal article" date="2011" name="Proc. Natl. Acad. Sci. U.S.A.">
        <title>Obligate biotrophy features unraveled by the genomic analysis of rust fungi.</title>
        <authorList>
            <person name="Duplessis S."/>
            <person name="Cuomo C.A."/>
            <person name="Lin Y.-C."/>
            <person name="Aerts A."/>
            <person name="Tisserant E."/>
            <person name="Veneault-Fourrey C."/>
            <person name="Joly D.L."/>
            <person name="Hacquard S."/>
            <person name="Amselem J."/>
            <person name="Cantarel B.L."/>
            <person name="Chiu R."/>
            <person name="Coutinho P.M."/>
            <person name="Feau N."/>
            <person name="Field M."/>
            <person name="Frey P."/>
            <person name="Gelhaye E."/>
            <person name="Goldberg J."/>
            <person name="Grabherr M.G."/>
            <person name="Kodira C.D."/>
            <person name="Kohler A."/>
            <person name="Kuees U."/>
            <person name="Lindquist E.A."/>
            <person name="Lucas S.M."/>
            <person name="Mago R."/>
            <person name="Mauceli E."/>
            <person name="Morin E."/>
            <person name="Murat C."/>
            <person name="Pangilinan J.L."/>
            <person name="Park R."/>
            <person name="Pearson M."/>
            <person name="Quesneville H."/>
            <person name="Rouhier N."/>
            <person name="Sakthikumar S."/>
            <person name="Salamov A.A."/>
            <person name="Schmutz J."/>
            <person name="Selles B."/>
            <person name="Shapiro H."/>
            <person name="Tanguay P."/>
            <person name="Tuskan G.A."/>
            <person name="Henrissat B."/>
            <person name="Van de Peer Y."/>
            <person name="Rouze P."/>
            <person name="Ellis J.G."/>
            <person name="Dodds P.N."/>
            <person name="Schein J.E."/>
            <person name="Zhong S."/>
            <person name="Hamelin R.C."/>
            <person name="Grigoriev I.V."/>
            <person name="Szabo L.J."/>
            <person name="Martin F."/>
        </authorList>
    </citation>
    <scope>NUCLEOTIDE SEQUENCE [LARGE SCALE GENOMIC DNA]</scope>
    <source>
        <strain evidence="19">98AG31 / pathotype 3-4-7</strain>
    </source>
</reference>
<keyword evidence="14" id="KW-0131">Cell cycle</keyword>
<evidence type="ECO:0000256" key="4">
    <source>
        <dbReference type="ARBA" id="ARBA00010146"/>
    </source>
</evidence>
<keyword evidence="6" id="KW-0158">Chromosome</keyword>
<keyword evidence="8" id="KW-0132">Cell division</keyword>
<feature type="compositionally biased region" description="Basic and acidic residues" evidence="17">
    <location>
        <begin position="1"/>
        <end position="14"/>
    </location>
</feature>
<evidence type="ECO:0000256" key="12">
    <source>
        <dbReference type="ARBA" id="ARBA00023212"/>
    </source>
</evidence>
<dbReference type="KEGG" id="mlr:MELLADRAFT_90024"/>
<dbReference type="OrthoDB" id="2505504at2759"/>
<dbReference type="eggNOG" id="ENOG502R2BD">
    <property type="taxonomic scope" value="Eukaryota"/>
</dbReference>
<keyword evidence="10" id="KW-0498">Mitosis</keyword>
<evidence type="ECO:0000256" key="2">
    <source>
        <dbReference type="ARBA" id="ARBA00004186"/>
    </source>
</evidence>
<dbReference type="Pfam" id="PF08649">
    <property type="entry name" value="DASH_Dad1"/>
    <property type="match status" value="1"/>
</dbReference>
<accession>F4RVG4</accession>
<evidence type="ECO:0000256" key="5">
    <source>
        <dbReference type="ARBA" id="ARBA00020261"/>
    </source>
</evidence>
<dbReference type="PANTHER" id="PTHR28025:SF1">
    <property type="entry name" value="DASH COMPLEX SUBUNIT DAD1"/>
    <property type="match status" value="1"/>
</dbReference>
<dbReference type="GO" id="GO:0051010">
    <property type="term" value="F:microtubule plus-end binding"/>
    <property type="evidence" value="ECO:0007669"/>
    <property type="project" value="TreeGrafter"/>
</dbReference>
<dbReference type="RefSeq" id="XP_007413122.1">
    <property type="nucleotide sequence ID" value="XM_007413060.1"/>
</dbReference>
<dbReference type="HOGENOM" id="CLU_2574357_0_0_1"/>
<evidence type="ECO:0000256" key="17">
    <source>
        <dbReference type="SAM" id="MobiDB-lite"/>
    </source>
</evidence>
<evidence type="ECO:0000256" key="3">
    <source>
        <dbReference type="ARBA" id="ARBA00004629"/>
    </source>
</evidence>
<evidence type="ECO:0000256" key="11">
    <source>
        <dbReference type="ARBA" id="ARBA00022838"/>
    </source>
</evidence>
<evidence type="ECO:0000256" key="13">
    <source>
        <dbReference type="ARBA" id="ARBA00023242"/>
    </source>
</evidence>
<gene>
    <name evidence="18" type="ORF">MELLADRAFT_90024</name>
</gene>
<dbReference type="GO" id="GO:0051301">
    <property type="term" value="P:cell division"/>
    <property type="evidence" value="ECO:0007669"/>
    <property type="project" value="UniProtKB-KW"/>
</dbReference>
<evidence type="ECO:0000256" key="8">
    <source>
        <dbReference type="ARBA" id="ARBA00022618"/>
    </source>
</evidence>
<keyword evidence="13" id="KW-0539">Nucleus</keyword>
<keyword evidence="9" id="KW-0493">Microtubule</keyword>
<dbReference type="PANTHER" id="PTHR28025">
    <property type="entry name" value="DASH COMPLEX SUBUNIT DAD1"/>
    <property type="match status" value="1"/>
</dbReference>
<dbReference type="STRING" id="747676.F4RVG4"/>
<dbReference type="GO" id="GO:0044732">
    <property type="term" value="C:mitotic spindle pole body"/>
    <property type="evidence" value="ECO:0007669"/>
    <property type="project" value="TreeGrafter"/>
</dbReference>
<dbReference type="VEuPathDB" id="FungiDB:MELLADRAFT_90024"/>
<organism evidence="19">
    <name type="scientific">Melampsora larici-populina (strain 98AG31 / pathotype 3-4-7)</name>
    <name type="common">Poplar leaf rust fungus</name>
    <dbReference type="NCBI Taxonomy" id="747676"/>
    <lineage>
        <taxon>Eukaryota</taxon>
        <taxon>Fungi</taxon>
        <taxon>Dikarya</taxon>
        <taxon>Basidiomycota</taxon>
        <taxon>Pucciniomycotina</taxon>
        <taxon>Pucciniomycetes</taxon>
        <taxon>Pucciniales</taxon>
        <taxon>Melampsoraceae</taxon>
        <taxon>Melampsora</taxon>
    </lineage>
</organism>
<sequence>MSSAEDHAHERTYPSDDEDDQTPEDHSQFEEEKLKWLAEIFESGGKFFTNINALNRSIESANLVGTQFETVHDLWSKLSTQ</sequence>
<evidence type="ECO:0000256" key="9">
    <source>
        <dbReference type="ARBA" id="ARBA00022701"/>
    </source>
</evidence>
<protein>
    <recommendedName>
        <fullName evidence="5">DASH complex subunit DAD1</fullName>
    </recommendedName>
    <alternativeName>
        <fullName evidence="16">Outer kinetochore protein DAD1</fullName>
    </alternativeName>
</protein>
<dbReference type="GO" id="GO:0042729">
    <property type="term" value="C:DASH complex"/>
    <property type="evidence" value="ECO:0007669"/>
    <property type="project" value="InterPro"/>
</dbReference>
<evidence type="ECO:0000256" key="6">
    <source>
        <dbReference type="ARBA" id="ARBA00022454"/>
    </source>
</evidence>
<name>F4RVG4_MELLP</name>
<dbReference type="GO" id="GO:0072686">
    <property type="term" value="C:mitotic spindle"/>
    <property type="evidence" value="ECO:0007669"/>
    <property type="project" value="InterPro"/>
</dbReference>
<evidence type="ECO:0000256" key="14">
    <source>
        <dbReference type="ARBA" id="ARBA00023306"/>
    </source>
</evidence>
<dbReference type="AlphaFoldDB" id="F4RVG4"/>
<dbReference type="InterPro" id="IPR013958">
    <property type="entry name" value="DASH_Dad1"/>
</dbReference>
<dbReference type="GeneID" id="18935407"/>
<keyword evidence="15" id="KW-0137">Centromere</keyword>
<evidence type="ECO:0000313" key="19">
    <source>
        <dbReference type="Proteomes" id="UP000001072"/>
    </source>
</evidence>
<feature type="region of interest" description="Disordered" evidence="17">
    <location>
        <begin position="1"/>
        <end position="30"/>
    </location>
</feature>
<dbReference type="EMBL" id="GL883123">
    <property type="protein sequence ID" value="EGG03675.1"/>
    <property type="molecule type" value="Genomic_DNA"/>
</dbReference>
<dbReference type="GO" id="GO:0005876">
    <property type="term" value="C:spindle microtubule"/>
    <property type="evidence" value="ECO:0007669"/>
    <property type="project" value="TreeGrafter"/>
</dbReference>
<evidence type="ECO:0000256" key="7">
    <source>
        <dbReference type="ARBA" id="ARBA00022490"/>
    </source>
</evidence>
<keyword evidence="19" id="KW-1185">Reference proteome</keyword>
<dbReference type="Proteomes" id="UP000001072">
    <property type="component" value="Unassembled WGS sequence"/>
</dbReference>
<evidence type="ECO:0000256" key="16">
    <source>
        <dbReference type="ARBA" id="ARBA00030566"/>
    </source>
</evidence>
<keyword evidence="7" id="KW-0963">Cytoplasm</keyword>